<feature type="compositionally biased region" description="Low complexity" evidence="1">
    <location>
        <begin position="72"/>
        <end position="92"/>
    </location>
</feature>
<proteinExistence type="predicted"/>
<evidence type="ECO:0000313" key="3">
    <source>
        <dbReference type="Proteomes" id="UP000800092"/>
    </source>
</evidence>
<feature type="compositionally biased region" description="Basic and acidic residues" evidence="1">
    <location>
        <begin position="112"/>
        <end position="140"/>
    </location>
</feature>
<feature type="compositionally biased region" description="Basic and acidic residues" evidence="1">
    <location>
        <begin position="57"/>
        <end position="71"/>
    </location>
</feature>
<accession>A0A6A6HIF9</accession>
<protein>
    <submittedName>
        <fullName evidence="2">DUF1690-domain-containing protein</fullName>
    </submittedName>
</protein>
<sequence length="186" mass="20704">MGAGESKEVSAPSQHVFTVDQPVRFSSELVHSLQSSPETDSTRARNQELQIQSRVTTELERLASESAKHLSDLTAAATSSSSSQEPSSSSDPSHLDKARSAITGSAPNSSEPSHDSVQKEISELRKKLEERKKIEKIDSATEKAREELVACLRTNDRRPLDCWREVEDFKREVGRLERRFVEGAVR</sequence>
<name>A0A6A6HIF9_VIRVR</name>
<feature type="region of interest" description="Disordered" evidence="1">
    <location>
        <begin position="28"/>
        <end position="140"/>
    </location>
</feature>
<dbReference type="AlphaFoldDB" id="A0A6A6HIF9"/>
<evidence type="ECO:0000313" key="2">
    <source>
        <dbReference type="EMBL" id="KAF2237925.1"/>
    </source>
</evidence>
<dbReference type="Proteomes" id="UP000800092">
    <property type="component" value="Unassembled WGS sequence"/>
</dbReference>
<gene>
    <name evidence="2" type="ORF">EV356DRAFT_564513</name>
</gene>
<dbReference type="EMBL" id="ML991778">
    <property type="protein sequence ID" value="KAF2237925.1"/>
    <property type="molecule type" value="Genomic_DNA"/>
</dbReference>
<keyword evidence="3" id="KW-1185">Reference proteome</keyword>
<feature type="compositionally biased region" description="Polar residues" evidence="1">
    <location>
        <begin position="102"/>
        <end position="111"/>
    </location>
</feature>
<dbReference type="Pfam" id="PF07956">
    <property type="entry name" value="DUF1690"/>
    <property type="match status" value="1"/>
</dbReference>
<feature type="compositionally biased region" description="Polar residues" evidence="1">
    <location>
        <begin position="47"/>
        <end position="56"/>
    </location>
</feature>
<evidence type="ECO:0000256" key="1">
    <source>
        <dbReference type="SAM" id="MobiDB-lite"/>
    </source>
</evidence>
<reference evidence="2" key="1">
    <citation type="journal article" date="2020" name="Stud. Mycol.">
        <title>101 Dothideomycetes genomes: a test case for predicting lifestyles and emergence of pathogens.</title>
        <authorList>
            <person name="Haridas S."/>
            <person name="Albert R."/>
            <person name="Binder M."/>
            <person name="Bloem J."/>
            <person name="Labutti K."/>
            <person name="Salamov A."/>
            <person name="Andreopoulos B."/>
            <person name="Baker S."/>
            <person name="Barry K."/>
            <person name="Bills G."/>
            <person name="Bluhm B."/>
            <person name="Cannon C."/>
            <person name="Castanera R."/>
            <person name="Culley D."/>
            <person name="Daum C."/>
            <person name="Ezra D."/>
            <person name="Gonzalez J."/>
            <person name="Henrissat B."/>
            <person name="Kuo A."/>
            <person name="Liang C."/>
            <person name="Lipzen A."/>
            <person name="Lutzoni F."/>
            <person name="Magnuson J."/>
            <person name="Mondo S."/>
            <person name="Nolan M."/>
            <person name="Ohm R."/>
            <person name="Pangilinan J."/>
            <person name="Park H.-J."/>
            <person name="Ramirez L."/>
            <person name="Alfaro M."/>
            <person name="Sun H."/>
            <person name="Tritt A."/>
            <person name="Yoshinaga Y."/>
            <person name="Zwiers L.-H."/>
            <person name="Turgeon B."/>
            <person name="Goodwin S."/>
            <person name="Spatafora J."/>
            <person name="Crous P."/>
            <person name="Grigoriev I."/>
        </authorList>
    </citation>
    <scope>NUCLEOTIDE SEQUENCE</scope>
    <source>
        <strain evidence="2">Tuck. ex Michener</strain>
    </source>
</reference>
<dbReference type="OrthoDB" id="5544375at2759"/>
<organism evidence="2 3">
    <name type="scientific">Viridothelium virens</name>
    <name type="common">Speckled blister lichen</name>
    <name type="synonym">Trypethelium virens</name>
    <dbReference type="NCBI Taxonomy" id="1048519"/>
    <lineage>
        <taxon>Eukaryota</taxon>
        <taxon>Fungi</taxon>
        <taxon>Dikarya</taxon>
        <taxon>Ascomycota</taxon>
        <taxon>Pezizomycotina</taxon>
        <taxon>Dothideomycetes</taxon>
        <taxon>Dothideomycetes incertae sedis</taxon>
        <taxon>Trypetheliales</taxon>
        <taxon>Trypetheliaceae</taxon>
        <taxon>Viridothelium</taxon>
    </lineage>
</organism>
<dbReference type="InterPro" id="IPR012471">
    <property type="entry name" value="DUF1690"/>
</dbReference>